<evidence type="ECO:0000256" key="1">
    <source>
        <dbReference type="ARBA" id="ARBA00009902"/>
    </source>
</evidence>
<dbReference type="STRING" id="762968.HMPREF9441_03785"/>
<reference evidence="6 7" key="1">
    <citation type="submission" date="2011-03" db="EMBL/GenBank/DDBJ databases">
        <authorList>
            <person name="Weinstock G."/>
            <person name="Sodergren E."/>
            <person name="Clifton S."/>
            <person name="Fulton L."/>
            <person name="Fulton B."/>
            <person name="Courtney L."/>
            <person name="Fronick C."/>
            <person name="Harrison M."/>
            <person name="Strong C."/>
            <person name="Farmer C."/>
            <person name="Delahaunty K."/>
            <person name="Markovic C."/>
            <person name="Hall O."/>
            <person name="Minx P."/>
            <person name="Tomlinson C."/>
            <person name="Mitreva M."/>
            <person name="Hou S."/>
            <person name="Chen J."/>
            <person name="Wollam A."/>
            <person name="Pepin K.H."/>
            <person name="Johnson M."/>
            <person name="Bhonagiri V."/>
            <person name="Zhang X."/>
            <person name="Suruliraj S."/>
            <person name="Warren W."/>
            <person name="Chinwalla A."/>
            <person name="Mardis E.R."/>
            <person name="Wilson R.K."/>
        </authorList>
    </citation>
    <scope>NUCLEOTIDE SEQUENCE [LARGE SCALE GENOMIC DNA]</scope>
    <source>
        <strain evidence="6 7">YIT 11840</strain>
    </source>
</reference>
<evidence type="ECO:0000256" key="2">
    <source>
        <dbReference type="ARBA" id="ARBA00022801"/>
    </source>
</evidence>
<organism evidence="6 7">
    <name type="scientific">Paraprevotella clara YIT 11840</name>
    <dbReference type="NCBI Taxonomy" id="762968"/>
    <lineage>
        <taxon>Bacteria</taxon>
        <taxon>Pseudomonadati</taxon>
        <taxon>Bacteroidota</taxon>
        <taxon>Bacteroidia</taxon>
        <taxon>Bacteroidales</taxon>
        <taxon>Prevotellaceae</taxon>
        <taxon>Paraprevotella</taxon>
    </lineage>
</organism>
<keyword evidence="7" id="KW-1185">Reference proteome</keyword>
<dbReference type="InterPro" id="IPR023296">
    <property type="entry name" value="Glyco_hydro_beta-prop_sf"/>
</dbReference>
<dbReference type="RefSeq" id="WP_008623026.1">
    <property type="nucleotide sequence ID" value="NZ_JH376661.1"/>
</dbReference>
<evidence type="ECO:0000313" key="7">
    <source>
        <dbReference type="Proteomes" id="UP000003598"/>
    </source>
</evidence>
<evidence type="ECO:0000256" key="4">
    <source>
        <dbReference type="SAM" id="SignalP"/>
    </source>
</evidence>
<keyword evidence="2" id="KW-0378">Hydrolase</keyword>
<dbReference type="Gene3D" id="2.115.10.20">
    <property type="entry name" value="Glycosyl hydrolase domain, family 43"/>
    <property type="match status" value="1"/>
</dbReference>
<comment type="similarity">
    <text evidence="1">Belongs to the glycosyl hydrolase 32 family.</text>
</comment>
<dbReference type="CDD" id="cd08983">
    <property type="entry name" value="GH43_Bt3655-like"/>
    <property type="match status" value="1"/>
</dbReference>
<dbReference type="InterPro" id="IPR013148">
    <property type="entry name" value="Glyco_hydro_32_N"/>
</dbReference>
<sequence>MKLKKRMMTGMLAATLGAMTPVLAQTAKPSPYSSYLFAFFSNNSPYGEQVRYALSDDGYNYTSLNQGRPVVASNTIALKKSIRDPYITRGRDGKTFYMVMTDMRSDEGWQSNDGLILMKSTDLIHWQHTAIDFPTRFPDLTGFDRENLHAVWAPQIIWDDEAGKYMIYYSIGRHDWEYPTEDPNFKQPYFKLFYSYVNEDFTDITEPKLLFDFGTAAIDGDIVYNPKAKEYVLFFKDEGRSVMNKGFRTRQGVMRATAPRPTGPYTIEWRHLQKEGQYPVEGSSVFPLIGSDEYVLMYDCYAQGFYQFCKSTNLKDFTFVQNTKTHGDFTPRHGSVMHITQAERERLEAWSELSIAVNDIRQIPVPALTLKQLEQRRKLLQKAQTTLDTTCDPQILKKATKELMKLKK</sequence>
<keyword evidence="3" id="KW-0326">Glycosidase</keyword>
<dbReference type="AlphaFoldDB" id="G5SWL2"/>
<feature type="chain" id="PRO_5003484717" description="Glycosyl hydrolase family 32 N-terminal domain-containing protein" evidence="4">
    <location>
        <begin position="25"/>
        <end position="408"/>
    </location>
</feature>
<dbReference type="PATRIC" id="fig|762968.3.peg.3311"/>
<dbReference type="Proteomes" id="UP000003598">
    <property type="component" value="Unassembled WGS sequence"/>
</dbReference>
<dbReference type="OrthoDB" id="9763933at2"/>
<comment type="caution">
    <text evidence="6">The sequence shown here is derived from an EMBL/GenBank/DDBJ whole genome shotgun (WGS) entry which is preliminary data.</text>
</comment>
<dbReference type="EMBL" id="AFFY01000098">
    <property type="protein sequence ID" value="EHG98243.1"/>
    <property type="molecule type" value="Genomic_DNA"/>
</dbReference>
<accession>G5SWL2</accession>
<evidence type="ECO:0000313" key="6">
    <source>
        <dbReference type="EMBL" id="EHG98243.1"/>
    </source>
</evidence>
<dbReference type="InterPro" id="IPR050727">
    <property type="entry name" value="GH43_arabinanases"/>
</dbReference>
<dbReference type="GO" id="GO:0016798">
    <property type="term" value="F:hydrolase activity, acting on glycosyl bonds"/>
    <property type="evidence" value="ECO:0007669"/>
    <property type="project" value="UniProtKB-KW"/>
</dbReference>
<keyword evidence="4" id="KW-0732">Signal</keyword>
<name>G5SWL2_9BACT</name>
<gene>
    <name evidence="6" type="ORF">HMPREF9441_03785</name>
</gene>
<dbReference type="Pfam" id="PF00251">
    <property type="entry name" value="Glyco_hydro_32N"/>
    <property type="match status" value="1"/>
</dbReference>
<dbReference type="GeneID" id="93558933"/>
<evidence type="ECO:0000256" key="3">
    <source>
        <dbReference type="ARBA" id="ARBA00023295"/>
    </source>
</evidence>
<feature type="domain" description="Glycosyl hydrolase family 32 N-terminal" evidence="5">
    <location>
        <begin position="38"/>
        <end position="132"/>
    </location>
</feature>
<proteinExistence type="inferred from homology"/>
<protein>
    <recommendedName>
        <fullName evidence="5">Glycosyl hydrolase family 32 N-terminal domain-containing protein</fullName>
    </recommendedName>
</protein>
<dbReference type="PANTHER" id="PTHR43301">
    <property type="entry name" value="ARABINAN ENDO-1,5-ALPHA-L-ARABINOSIDASE"/>
    <property type="match status" value="1"/>
</dbReference>
<evidence type="ECO:0000259" key="5">
    <source>
        <dbReference type="Pfam" id="PF00251"/>
    </source>
</evidence>
<dbReference type="HOGENOM" id="CLU_010779_1_0_10"/>
<dbReference type="PANTHER" id="PTHR43301:SF3">
    <property type="entry name" value="ARABINAN ENDO-1,5-ALPHA-L-ARABINOSIDASE A-RELATED"/>
    <property type="match status" value="1"/>
</dbReference>
<dbReference type="eggNOG" id="COG1621">
    <property type="taxonomic scope" value="Bacteria"/>
</dbReference>
<feature type="signal peptide" evidence="4">
    <location>
        <begin position="1"/>
        <end position="24"/>
    </location>
</feature>
<dbReference type="SUPFAM" id="SSF75005">
    <property type="entry name" value="Arabinanase/levansucrase/invertase"/>
    <property type="match status" value="1"/>
</dbReference>